<gene>
    <name evidence="1" type="ORF">P5673_014216</name>
</gene>
<reference evidence="1" key="2">
    <citation type="journal article" date="2023" name="Science">
        <title>Genomic signatures of disease resistance in endangered staghorn corals.</title>
        <authorList>
            <person name="Vollmer S.V."/>
            <person name="Selwyn J.D."/>
            <person name="Despard B.A."/>
            <person name="Roesel C.L."/>
        </authorList>
    </citation>
    <scope>NUCLEOTIDE SEQUENCE</scope>
    <source>
        <strain evidence="1">K2</strain>
    </source>
</reference>
<organism evidence="1 2">
    <name type="scientific">Acropora cervicornis</name>
    <name type="common">Staghorn coral</name>
    <dbReference type="NCBI Taxonomy" id="6130"/>
    <lineage>
        <taxon>Eukaryota</taxon>
        <taxon>Metazoa</taxon>
        <taxon>Cnidaria</taxon>
        <taxon>Anthozoa</taxon>
        <taxon>Hexacorallia</taxon>
        <taxon>Scleractinia</taxon>
        <taxon>Astrocoeniina</taxon>
        <taxon>Acroporidae</taxon>
        <taxon>Acropora</taxon>
    </lineage>
</organism>
<proteinExistence type="predicted"/>
<reference evidence="1" key="1">
    <citation type="journal article" date="2023" name="G3 (Bethesda)">
        <title>Whole genome assembly and annotation of the endangered Caribbean coral Acropora cervicornis.</title>
        <authorList>
            <person name="Selwyn J.D."/>
            <person name="Vollmer S.V."/>
        </authorList>
    </citation>
    <scope>NUCLEOTIDE SEQUENCE</scope>
    <source>
        <strain evidence="1">K2</strain>
    </source>
</reference>
<comment type="caution">
    <text evidence="1">The sequence shown here is derived from an EMBL/GenBank/DDBJ whole genome shotgun (WGS) entry which is preliminary data.</text>
</comment>
<dbReference type="Proteomes" id="UP001249851">
    <property type="component" value="Unassembled WGS sequence"/>
</dbReference>
<name>A0AAD9QJX1_ACRCE</name>
<accession>A0AAD9QJX1</accession>
<protein>
    <submittedName>
        <fullName evidence="1">Uncharacterized protein</fullName>
    </submittedName>
</protein>
<evidence type="ECO:0000313" key="2">
    <source>
        <dbReference type="Proteomes" id="UP001249851"/>
    </source>
</evidence>
<dbReference type="EMBL" id="JARQWQ010000028">
    <property type="protein sequence ID" value="KAK2562539.1"/>
    <property type="molecule type" value="Genomic_DNA"/>
</dbReference>
<sequence length="65" mass="7420">MSFREQYEKTYTALWRSLLNIGKTDEALFAADQGRAKTLSDNLLIQYKIAMPPSAVTNITDPKRQ</sequence>
<evidence type="ECO:0000313" key="1">
    <source>
        <dbReference type="EMBL" id="KAK2562539.1"/>
    </source>
</evidence>
<keyword evidence="2" id="KW-1185">Reference proteome</keyword>
<dbReference type="AlphaFoldDB" id="A0AAD9QJX1"/>